<keyword evidence="5" id="KW-0804">Transcription</keyword>
<evidence type="ECO:0000256" key="4">
    <source>
        <dbReference type="ARBA" id="ARBA00023125"/>
    </source>
</evidence>
<evidence type="ECO:0000256" key="2">
    <source>
        <dbReference type="ARBA" id="ARBA00022840"/>
    </source>
</evidence>
<comment type="caution">
    <text evidence="9">The sequence shown here is derived from an EMBL/GenBank/DDBJ whole genome shotgun (WGS) entry which is preliminary data.</text>
</comment>
<evidence type="ECO:0000256" key="6">
    <source>
        <dbReference type="PROSITE-ProRule" id="PRU00169"/>
    </source>
</evidence>
<protein>
    <submittedName>
        <fullName evidence="9">Sigma-54 dependent transcriptional regulator</fullName>
    </submittedName>
</protein>
<dbReference type="CDD" id="cd00009">
    <property type="entry name" value="AAA"/>
    <property type="match status" value="1"/>
</dbReference>
<dbReference type="EMBL" id="BAABJX010000055">
    <property type="protein sequence ID" value="GAA4846709.1"/>
    <property type="molecule type" value="Genomic_DNA"/>
</dbReference>
<evidence type="ECO:0000256" key="1">
    <source>
        <dbReference type="ARBA" id="ARBA00022741"/>
    </source>
</evidence>
<dbReference type="PANTHER" id="PTHR32071">
    <property type="entry name" value="TRANSCRIPTIONAL REGULATORY PROTEIN"/>
    <property type="match status" value="1"/>
</dbReference>
<keyword evidence="6" id="KW-0597">Phosphoprotein</keyword>
<evidence type="ECO:0000259" key="7">
    <source>
        <dbReference type="PROSITE" id="PS50045"/>
    </source>
</evidence>
<dbReference type="Proteomes" id="UP001500298">
    <property type="component" value="Unassembled WGS sequence"/>
</dbReference>
<dbReference type="InterPro" id="IPR003593">
    <property type="entry name" value="AAA+_ATPase"/>
</dbReference>
<keyword evidence="4" id="KW-0238">DNA-binding</keyword>
<keyword evidence="1" id="KW-0547">Nucleotide-binding</keyword>
<evidence type="ECO:0000259" key="8">
    <source>
        <dbReference type="PROSITE" id="PS50110"/>
    </source>
</evidence>
<dbReference type="InterPro" id="IPR009057">
    <property type="entry name" value="Homeodomain-like_sf"/>
</dbReference>
<dbReference type="Pfam" id="PF00072">
    <property type="entry name" value="Response_reg"/>
    <property type="match status" value="1"/>
</dbReference>
<name>A0ABP9DJT1_9BACT</name>
<evidence type="ECO:0000256" key="3">
    <source>
        <dbReference type="ARBA" id="ARBA00023015"/>
    </source>
</evidence>
<dbReference type="Gene3D" id="3.40.50.2300">
    <property type="match status" value="1"/>
</dbReference>
<reference evidence="10" key="1">
    <citation type="journal article" date="2019" name="Int. J. Syst. Evol. Microbiol.">
        <title>The Global Catalogue of Microorganisms (GCM) 10K type strain sequencing project: providing services to taxonomists for standard genome sequencing and annotation.</title>
        <authorList>
            <consortium name="The Broad Institute Genomics Platform"/>
            <consortium name="The Broad Institute Genome Sequencing Center for Infectious Disease"/>
            <person name="Wu L."/>
            <person name="Ma J."/>
        </authorList>
    </citation>
    <scope>NUCLEOTIDE SEQUENCE [LARGE SCALE GENOMIC DNA]</scope>
    <source>
        <strain evidence="10">JCM 18326</strain>
    </source>
</reference>
<dbReference type="Pfam" id="PF00158">
    <property type="entry name" value="Sigma54_activat"/>
    <property type="match status" value="1"/>
</dbReference>
<feature type="modified residue" description="4-aspartylphosphate" evidence="6">
    <location>
        <position position="59"/>
    </location>
</feature>
<feature type="domain" description="Sigma-54 factor interaction" evidence="7">
    <location>
        <begin position="159"/>
        <end position="389"/>
    </location>
</feature>
<accession>A0ABP9DJT1</accession>
<dbReference type="InterPro" id="IPR001789">
    <property type="entry name" value="Sig_transdc_resp-reg_receiver"/>
</dbReference>
<dbReference type="InterPro" id="IPR025943">
    <property type="entry name" value="Sigma_54_int_dom_ATP-bd_2"/>
</dbReference>
<evidence type="ECO:0000256" key="5">
    <source>
        <dbReference type="ARBA" id="ARBA00023163"/>
    </source>
</evidence>
<dbReference type="Gene3D" id="3.40.50.300">
    <property type="entry name" value="P-loop containing nucleotide triphosphate hydrolases"/>
    <property type="match status" value="1"/>
</dbReference>
<feature type="domain" description="Response regulatory" evidence="8">
    <location>
        <begin position="9"/>
        <end position="124"/>
    </location>
</feature>
<keyword evidence="10" id="KW-1185">Reference proteome</keyword>
<dbReference type="Gene3D" id="1.10.8.60">
    <property type="match status" value="1"/>
</dbReference>
<gene>
    <name evidence="9" type="ORF">GCM10023331_34280</name>
</gene>
<dbReference type="RefSeq" id="WP_345374026.1">
    <property type="nucleotide sequence ID" value="NZ_BAABJX010000055.1"/>
</dbReference>
<dbReference type="InterPro" id="IPR011006">
    <property type="entry name" value="CheY-like_superfamily"/>
</dbReference>
<dbReference type="PROSITE" id="PS00688">
    <property type="entry name" value="SIGMA54_INTERACT_3"/>
    <property type="match status" value="1"/>
</dbReference>
<sequence>MHIEEKDTKLFIIEQDEYYQKMFRHYLGDNPAYQLTLFHDRQTFIHRLKQETPEVIFTDIHFTNIDPIQWIQEIKASCPMGNIIVTSTIKEPNIIISLFKEGIVDYIIKDQHNLQPLLHQSICRAKSLRLNTRETTSTIFQKEHIPLDARIRERFKKTIIGDSSSMEKVFNLLEKTPNNNITVSLFGETGTGKEVVAHAIHQQSNRSKGPFVAVNISAIPEQLLESELFGHEKGAFTGAISRRVGKFEEANGGTLFLDEIGEMSIHLQSKLLRVVQEKELTRIGSNETIRLDVRIITATHRNLSQEVKKGNFREDLFYRLMGIPIELPPLRKREDDILKISHFFIKEFSKENRLEKDVSLSKGAERKLMSYQYPGNIRELKAIIELAAVMCNDNNIREKDIQFPQTEDMESLILQEKTLKEYTFQIVEYFMDKYNNNVLDVAKRLNIGKSTIYRYLKDMEEVEDKEMSRL</sequence>
<evidence type="ECO:0000313" key="10">
    <source>
        <dbReference type="Proteomes" id="UP001500298"/>
    </source>
</evidence>
<keyword evidence="2" id="KW-0067">ATP-binding</keyword>
<dbReference type="CDD" id="cd00156">
    <property type="entry name" value="REC"/>
    <property type="match status" value="1"/>
</dbReference>
<evidence type="ECO:0000313" key="9">
    <source>
        <dbReference type="EMBL" id="GAA4846709.1"/>
    </source>
</evidence>
<organism evidence="9 10">
    <name type="scientific">Algivirga pacifica</name>
    <dbReference type="NCBI Taxonomy" id="1162670"/>
    <lineage>
        <taxon>Bacteria</taxon>
        <taxon>Pseudomonadati</taxon>
        <taxon>Bacteroidota</taxon>
        <taxon>Cytophagia</taxon>
        <taxon>Cytophagales</taxon>
        <taxon>Flammeovirgaceae</taxon>
        <taxon>Algivirga</taxon>
    </lineage>
</organism>
<dbReference type="PROSITE" id="PS00676">
    <property type="entry name" value="SIGMA54_INTERACT_2"/>
    <property type="match status" value="1"/>
</dbReference>
<keyword evidence="3" id="KW-0805">Transcription regulation</keyword>
<dbReference type="InterPro" id="IPR027417">
    <property type="entry name" value="P-loop_NTPase"/>
</dbReference>
<dbReference type="PROSITE" id="PS50110">
    <property type="entry name" value="RESPONSE_REGULATORY"/>
    <property type="match status" value="1"/>
</dbReference>
<dbReference type="InterPro" id="IPR058031">
    <property type="entry name" value="AAA_lid_NorR"/>
</dbReference>
<dbReference type="SUPFAM" id="SSF52172">
    <property type="entry name" value="CheY-like"/>
    <property type="match status" value="1"/>
</dbReference>
<proteinExistence type="predicted"/>
<dbReference type="Pfam" id="PF25601">
    <property type="entry name" value="AAA_lid_14"/>
    <property type="match status" value="1"/>
</dbReference>
<dbReference type="PROSITE" id="PS50045">
    <property type="entry name" value="SIGMA54_INTERACT_4"/>
    <property type="match status" value="1"/>
</dbReference>
<dbReference type="SMART" id="SM00382">
    <property type="entry name" value="AAA"/>
    <property type="match status" value="1"/>
</dbReference>
<dbReference type="InterPro" id="IPR025944">
    <property type="entry name" value="Sigma_54_int_dom_CS"/>
</dbReference>
<dbReference type="SUPFAM" id="SSF52540">
    <property type="entry name" value="P-loop containing nucleoside triphosphate hydrolases"/>
    <property type="match status" value="1"/>
</dbReference>
<dbReference type="InterPro" id="IPR002078">
    <property type="entry name" value="Sigma_54_int"/>
</dbReference>
<dbReference type="SUPFAM" id="SSF46689">
    <property type="entry name" value="Homeodomain-like"/>
    <property type="match status" value="1"/>
</dbReference>